<dbReference type="Proteomes" id="UP000031972">
    <property type="component" value="Unassembled WGS sequence"/>
</dbReference>
<comment type="caution">
    <text evidence="1">The sequence shown here is derived from an EMBL/GenBank/DDBJ whole genome shotgun (WGS) entry which is preliminary data.</text>
</comment>
<dbReference type="EMBL" id="JXRR01000015">
    <property type="protein sequence ID" value="KIL47030.1"/>
    <property type="molecule type" value="Genomic_DNA"/>
</dbReference>
<organism evidence="1 2">
    <name type="scientific">Jeotgalibacillus campisalis</name>
    <dbReference type="NCBI Taxonomy" id="220754"/>
    <lineage>
        <taxon>Bacteria</taxon>
        <taxon>Bacillati</taxon>
        <taxon>Bacillota</taxon>
        <taxon>Bacilli</taxon>
        <taxon>Bacillales</taxon>
        <taxon>Caryophanaceae</taxon>
        <taxon>Jeotgalibacillus</taxon>
    </lineage>
</organism>
<evidence type="ECO:0000313" key="1">
    <source>
        <dbReference type="EMBL" id="KIL47030.1"/>
    </source>
</evidence>
<reference evidence="1 2" key="1">
    <citation type="submission" date="2015-01" db="EMBL/GenBank/DDBJ databases">
        <title>Jeotgalibacillus campisalis genome sequencing.</title>
        <authorList>
            <person name="Goh K.M."/>
            <person name="Chan K.-G."/>
            <person name="Yaakop A.S."/>
            <person name="Ee R."/>
            <person name="Gan H.M."/>
            <person name="Chan C.S."/>
        </authorList>
    </citation>
    <scope>NUCLEOTIDE SEQUENCE [LARGE SCALE GENOMIC DNA]</scope>
    <source>
        <strain evidence="1 2">SF-57</strain>
    </source>
</reference>
<protein>
    <submittedName>
        <fullName evidence="1">Site-specific recombinase</fullName>
    </submittedName>
</protein>
<keyword evidence="2" id="KW-1185">Reference proteome</keyword>
<dbReference type="PATRIC" id="fig|220754.4.peg.2369"/>
<sequence length="91" mass="10625">MQSLIVNEEDIESTKDFAILGFIAMSYSINFNTLNFVMKDEMRDYAVDLGTKLKEFLFLKDLTPQLLHTLVEKVTCNKDNEIRIHYNFLSV</sequence>
<evidence type="ECO:0000313" key="2">
    <source>
        <dbReference type="Proteomes" id="UP000031972"/>
    </source>
</evidence>
<accession>A0A0C2R9Q9</accession>
<dbReference type="AlphaFoldDB" id="A0A0C2R9Q9"/>
<proteinExistence type="predicted"/>
<name>A0A0C2R9Q9_9BACL</name>
<gene>
    <name evidence="1" type="ORF">KR50_23520</name>
</gene>